<gene>
    <name evidence="1" type="ORF">MENT_LOCUS6527</name>
</gene>
<name>A0A6V7TZN5_MELEN</name>
<dbReference type="AlphaFoldDB" id="A0A6V7TZN5"/>
<dbReference type="EMBL" id="CAJEWN010000025">
    <property type="protein sequence ID" value="CAD2140514.1"/>
    <property type="molecule type" value="Genomic_DNA"/>
</dbReference>
<dbReference type="Proteomes" id="UP000580250">
    <property type="component" value="Unassembled WGS sequence"/>
</dbReference>
<proteinExistence type="predicted"/>
<sequence>MEVPIGYSIIRLQGSDFNYSIVLRSLKSHMRKQTKQYLNTVKALIEARS</sequence>
<organism evidence="1 2">
    <name type="scientific">Meloidogyne enterolobii</name>
    <name type="common">Root-knot nematode worm</name>
    <name type="synonym">Meloidogyne mayaguensis</name>
    <dbReference type="NCBI Taxonomy" id="390850"/>
    <lineage>
        <taxon>Eukaryota</taxon>
        <taxon>Metazoa</taxon>
        <taxon>Ecdysozoa</taxon>
        <taxon>Nematoda</taxon>
        <taxon>Chromadorea</taxon>
        <taxon>Rhabditida</taxon>
        <taxon>Tylenchina</taxon>
        <taxon>Tylenchomorpha</taxon>
        <taxon>Tylenchoidea</taxon>
        <taxon>Meloidogynidae</taxon>
        <taxon>Meloidogyninae</taxon>
        <taxon>Meloidogyne</taxon>
    </lineage>
</organism>
<reference evidence="1 2" key="1">
    <citation type="submission" date="2020-08" db="EMBL/GenBank/DDBJ databases">
        <authorList>
            <person name="Koutsovoulos G."/>
            <person name="Danchin GJ E."/>
        </authorList>
    </citation>
    <scope>NUCLEOTIDE SEQUENCE [LARGE SCALE GENOMIC DNA]</scope>
</reference>
<protein>
    <submittedName>
        <fullName evidence="1">Uncharacterized protein</fullName>
    </submittedName>
</protein>
<accession>A0A6V7TZN5</accession>
<comment type="caution">
    <text evidence="1">The sequence shown here is derived from an EMBL/GenBank/DDBJ whole genome shotgun (WGS) entry which is preliminary data.</text>
</comment>
<evidence type="ECO:0000313" key="2">
    <source>
        <dbReference type="Proteomes" id="UP000580250"/>
    </source>
</evidence>
<evidence type="ECO:0000313" key="1">
    <source>
        <dbReference type="EMBL" id="CAD2140514.1"/>
    </source>
</evidence>